<reference evidence="2" key="1">
    <citation type="journal article" date="2023" name="Nat. Commun.">
        <title>Diploid and tetraploid genomes of Acorus and the evolution of monocots.</title>
        <authorList>
            <person name="Ma L."/>
            <person name="Liu K.W."/>
            <person name="Li Z."/>
            <person name="Hsiao Y.Y."/>
            <person name="Qi Y."/>
            <person name="Fu T."/>
            <person name="Tang G.D."/>
            <person name="Zhang D."/>
            <person name="Sun W.H."/>
            <person name="Liu D.K."/>
            <person name="Li Y."/>
            <person name="Chen G.Z."/>
            <person name="Liu X.D."/>
            <person name="Liao X.Y."/>
            <person name="Jiang Y.T."/>
            <person name="Yu X."/>
            <person name="Hao Y."/>
            <person name="Huang J."/>
            <person name="Zhao X.W."/>
            <person name="Ke S."/>
            <person name="Chen Y.Y."/>
            <person name="Wu W.L."/>
            <person name="Hsu J.L."/>
            <person name="Lin Y.F."/>
            <person name="Huang M.D."/>
            <person name="Li C.Y."/>
            <person name="Huang L."/>
            <person name="Wang Z.W."/>
            <person name="Zhao X."/>
            <person name="Zhong W.Y."/>
            <person name="Peng D.H."/>
            <person name="Ahmad S."/>
            <person name="Lan S."/>
            <person name="Zhang J.S."/>
            <person name="Tsai W.C."/>
            <person name="Van de Peer Y."/>
            <person name="Liu Z.J."/>
        </authorList>
    </citation>
    <scope>NUCLEOTIDE SEQUENCE</scope>
    <source>
        <strain evidence="2">CP</strain>
    </source>
</reference>
<reference evidence="2" key="2">
    <citation type="submission" date="2023-06" db="EMBL/GenBank/DDBJ databases">
        <authorList>
            <person name="Ma L."/>
            <person name="Liu K.-W."/>
            <person name="Li Z."/>
            <person name="Hsiao Y.-Y."/>
            <person name="Qi Y."/>
            <person name="Fu T."/>
            <person name="Tang G."/>
            <person name="Zhang D."/>
            <person name="Sun W.-H."/>
            <person name="Liu D.-K."/>
            <person name="Li Y."/>
            <person name="Chen G.-Z."/>
            <person name="Liu X.-D."/>
            <person name="Liao X.-Y."/>
            <person name="Jiang Y.-T."/>
            <person name="Yu X."/>
            <person name="Hao Y."/>
            <person name="Huang J."/>
            <person name="Zhao X.-W."/>
            <person name="Ke S."/>
            <person name="Chen Y.-Y."/>
            <person name="Wu W.-L."/>
            <person name="Hsu J.-L."/>
            <person name="Lin Y.-F."/>
            <person name="Huang M.-D."/>
            <person name="Li C.-Y."/>
            <person name="Huang L."/>
            <person name="Wang Z.-W."/>
            <person name="Zhao X."/>
            <person name="Zhong W.-Y."/>
            <person name="Peng D.-H."/>
            <person name="Ahmad S."/>
            <person name="Lan S."/>
            <person name="Zhang J.-S."/>
            <person name="Tsai W.-C."/>
            <person name="Van De Peer Y."/>
            <person name="Liu Z.-J."/>
        </authorList>
    </citation>
    <scope>NUCLEOTIDE SEQUENCE</scope>
    <source>
        <strain evidence="2">CP</strain>
        <tissue evidence="2">Leaves</tissue>
    </source>
</reference>
<dbReference type="Proteomes" id="UP001180020">
    <property type="component" value="Unassembled WGS sequence"/>
</dbReference>
<organism evidence="2 3">
    <name type="scientific">Acorus calamus</name>
    <name type="common">Sweet flag</name>
    <dbReference type="NCBI Taxonomy" id="4465"/>
    <lineage>
        <taxon>Eukaryota</taxon>
        <taxon>Viridiplantae</taxon>
        <taxon>Streptophyta</taxon>
        <taxon>Embryophyta</taxon>
        <taxon>Tracheophyta</taxon>
        <taxon>Spermatophyta</taxon>
        <taxon>Magnoliopsida</taxon>
        <taxon>Liliopsida</taxon>
        <taxon>Acoraceae</taxon>
        <taxon>Acorus</taxon>
    </lineage>
</organism>
<protein>
    <recommendedName>
        <fullName evidence="1">Reverse transcriptase zinc-binding domain-containing protein</fullName>
    </recommendedName>
</protein>
<evidence type="ECO:0000313" key="2">
    <source>
        <dbReference type="EMBL" id="KAK1282467.1"/>
    </source>
</evidence>
<feature type="domain" description="Reverse transcriptase zinc-binding" evidence="1">
    <location>
        <begin position="32"/>
        <end position="82"/>
    </location>
</feature>
<evidence type="ECO:0000259" key="1">
    <source>
        <dbReference type="Pfam" id="PF13966"/>
    </source>
</evidence>
<dbReference type="InterPro" id="IPR026960">
    <property type="entry name" value="RVT-Znf"/>
</dbReference>
<dbReference type="Pfam" id="PF13966">
    <property type="entry name" value="zf-RVT"/>
    <property type="match status" value="1"/>
</dbReference>
<evidence type="ECO:0000313" key="3">
    <source>
        <dbReference type="Proteomes" id="UP001180020"/>
    </source>
</evidence>
<comment type="caution">
    <text evidence="2">The sequence shown here is derived from an EMBL/GenBank/DDBJ whole genome shotgun (WGS) entry which is preliminary data.</text>
</comment>
<keyword evidence="3" id="KW-1185">Reference proteome</keyword>
<gene>
    <name evidence="2" type="ORF">QJS10_CPB22g00498</name>
</gene>
<accession>A0AAV9C1K0</accession>
<name>A0AAV9C1K0_ACOCL</name>
<sequence>MEADRSFEEIKVGGSGADILIWPRAKNGVLSHSEAWKFICGDDPQQFLWTKWVWQPKQTPRYSFCCWQTFLNKLPTLDRLARKAEDIHHLLWGCSYSRFIWSWMMKSMTIKEEIPHHMDNIPVWTFKFLGEVMSLEGMRVD</sequence>
<proteinExistence type="predicted"/>
<dbReference type="AlphaFoldDB" id="A0AAV9C1K0"/>
<dbReference type="EMBL" id="JAUJYO010000022">
    <property type="protein sequence ID" value="KAK1282467.1"/>
    <property type="molecule type" value="Genomic_DNA"/>
</dbReference>